<evidence type="ECO:0008006" key="4">
    <source>
        <dbReference type="Google" id="ProtNLM"/>
    </source>
</evidence>
<evidence type="ECO:0000313" key="2">
    <source>
        <dbReference type="EMBL" id="MFC6883047.1"/>
    </source>
</evidence>
<name>A0ABW2CNK3_9ACTN</name>
<dbReference type="EMBL" id="JBHSXS010000016">
    <property type="protein sequence ID" value="MFC6883047.1"/>
    <property type="molecule type" value="Genomic_DNA"/>
</dbReference>
<evidence type="ECO:0000256" key="1">
    <source>
        <dbReference type="SAM" id="Phobius"/>
    </source>
</evidence>
<gene>
    <name evidence="2" type="ORF">ACFQKB_25055</name>
</gene>
<dbReference type="Proteomes" id="UP001596380">
    <property type="component" value="Unassembled WGS sequence"/>
</dbReference>
<keyword evidence="1" id="KW-0812">Transmembrane</keyword>
<reference evidence="3" key="1">
    <citation type="journal article" date="2019" name="Int. J. Syst. Evol. Microbiol.">
        <title>The Global Catalogue of Microorganisms (GCM) 10K type strain sequencing project: providing services to taxonomists for standard genome sequencing and annotation.</title>
        <authorList>
            <consortium name="The Broad Institute Genomics Platform"/>
            <consortium name="The Broad Institute Genome Sequencing Center for Infectious Disease"/>
            <person name="Wu L."/>
            <person name="Ma J."/>
        </authorList>
    </citation>
    <scope>NUCLEOTIDE SEQUENCE [LARGE SCALE GENOMIC DNA]</scope>
    <source>
        <strain evidence="3">JCM 3369</strain>
    </source>
</reference>
<keyword evidence="1" id="KW-1133">Transmembrane helix</keyword>
<accession>A0ABW2CNK3</accession>
<feature type="transmembrane region" description="Helical" evidence="1">
    <location>
        <begin position="95"/>
        <end position="115"/>
    </location>
</feature>
<sequence>MTEPRRVVVSSARTDRARSAPRTAGGAPVLDAGWTLANDLDEQTELGALYARTLIRAQFRIAAVTTAAVAVVVTCLPLLLYLAPELGRARVHGVPLPWLVLALGTQPLWIAAAAHHVRQAERVERDFVELVDRP</sequence>
<keyword evidence="1" id="KW-0472">Membrane</keyword>
<keyword evidence="3" id="KW-1185">Reference proteome</keyword>
<protein>
    <recommendedName>
        <fullName evidence="4">DUF485 domain-containing protein</fullName>
    </recommendedName>
</protein>
<feature type="transmembrane region" description="Helical" evidence="1">
    <location>
        <begin position="61"/>
        <end position="83"/>
    </location>
</feature>
<proteinExistence type="predicted"/>
<evidence type="ECO:0000313" key="3">
    <source>
        <dbReference type="Proteomes" id="UP001596380"/>
    </source>
</evidence>
<dbReference type="RefSeq" id="WP_160819176.1">
    <property type="nucleotide sequence ID" value="NZ_JBHSXE010000001.1"/>
</dbReference>
<comment type="caution">
    <text evidence="2">The sequence shown here is derived from an EMBL/GenBank/DDBJ whole genome shotgun (WGS) entry which is preliminary data.</text>
</comment>
<organism evidence="2 3">
    <name type="scientific">Actinomadura yumaensis</name>
    <dbReference type="NCBI Taxonomy" id="111807"/>
    <lineage>
        <taxon>Bacteria</taxon>
        <taxon>Bacillati</taxon>
        <taxon>Actinomycetota</taxon>
        <taxon>Actinomycetes</taxon>
        <taxon>Streptosporangiales</taxon>
        <taxon>Thermomonosporaceae</taxon>
        <taxon>Actinomadura</taxon>
    </lineage>
</organism>